<comment type="caution">
    <text evidence="3">The sequence shown here is derived from an EMBL/GenBank/DDBJ whole genome shotgun (WGS) entry which is preliminary data.</text>
</comment>
<dbReference type="OrthoDB" id="191139at2759"/>
<dbReference type="PROSITE" id="PS00061">
    <property type="entry name" value="ADH_SHORT"/>
    <property type="match status" value="1"/>
</dbReference>
<keyword evidence="2" id="KW-0812">Transmembrane</keyword>
<dbReference type="InterPro" id="IPR020904">
    <property type="entry name" value="Sc_DH/Rdtase_CS"/>
</dbReference>
<dbReference type="PANTHER" id="PTHR43157">
    <property type="entry name" value="PHOSPHATIDYLINOSITOL-GLYCAN BIOSYNTHESIS CLASS F PROTEIN-RELATED"/>
    <property type="match status" value="1"/>
</dbReference>
<dbReference type="Pfam" id="PF00106">
    <property type="entry name" value="adh_short"/>
    <property type="match status" value="1"/>
</dbReference>
<sequence length="271" mass="30353">MFMFLVNSGAIVIGSVALIRLYLNKSFKKCDSKQRLDGKTVLITGGNSGIGKQTAALLLQRGAKVILACRDADSATRAIDEINRNRTDEFGSAIFKQLDLNSFESVKRLVEDSPSRVVFVSSILYKYGDIRDIDLQPDQLNPGNYDIDKAYANSKLASVLYFRKLSKQMEKKKIAVKMFCVSPGLVFTNIGRHMKLIWKILLLPFAFLFLRTPKQGSQTTMYCVLEATENGAYYRNCEKIPFAGKANDDNLASLVYDRTLAAIKAHCNTNY</sequence>
<evidence type="ECO:0000256" key="2">
    <source>
        <dbReference type="SAM" id="Phobius"/>
    </source>
</evidence>
<dbReference type="AlphaFoldDB" id="A0A443SPQ3"/>
<evidence type="ECO:0000313" key="3">
    <source>
        <dbReference type="EMBL" id="RWS29511.1"/>
    </source>
</evidence>
<evidence type="ECO:0000256" key="1">
    <source>
        <dbReference type="ARBA" id="ARBA00023002"/>
    </source>
</evidence>
<dbReference type="EMBL" id="NCKV01000879">
    <property type="protein sequence ID" value="RWS29511.1"/>
    <property type="molecule type" value="Genomic_DNA"/>
</dbReference>
<reference evidence="3 4" key="1">
    <citation type="journal article" date="2018" name="Gigascience">
        <title>Genomes of trombidid mites reveal novel predicted allergens and laterally-transferred genes associated with secondary metabolism.</title>
        <authorList>
            <person name="Dong X."/>
            <person name="Chaisiri K."/>
            <person name="Xia D."/>
            <person name="Armstrong S.D."/>
            <person name="Fang Y."/>
            <person name="Donnelly M.J."/>
            <person name="Kadowaki T."/>
            <person name="McGarry J.W."/>
            <person name="Darby A.C."/>
            <person name="Makepeace B.L."/>
        </authorList>
    </citation>
    <scope>NUCLEOTIDE SEQUENCE [LARGE SCALE GENOMIC DNA]</scope>
    <source>
        <strain evidence="3">UoL-UT</strain>
    </source>
</reference>
<dbReference type="VEuPathDB" id="VectorBase:LDEU002528"/>
<dbReference type="InterPro" id="IPR036291">
    <property type="entry name" value="NAD(P)-bd_dom_sf"/>
</dbReference>
<name>A0A443SPQ3_9ACAR</name>
<keyword evidence="2" id="KW-0472">Membrane</keyword>
<dbReference type="STRING" id="299467.A0A443SPQ3"/>
<keyword evidence="1" id="KW-0560">Oxidoreductase</keyword>
<keyword evidence="4" id="KW-1185">Reference proteome</keyword>
<feature type="transmembrane region" description="Helical" evidence="2">
    <location>
        <begin position="6"/>
        <end position="23"/>
    </location>
</feature>
<gene>
    <name evidence="3" type="ORF">B4U80_11083</name>
</gene>
<keyword evidence="2" id="KW-1133">Transmembrane helix</keyword>
<dbReference type="InterPro" id="IPR002347">
    <property type="entry name" value="SDR_fam"/>
</dbReference>
<dbReference type="SUPFAM" id="SSF51735">
    <property type="entry name" value="NAD(P)-binding Rossmann-fold domains"/>
    <property type="match status" value="1"/>
</dbReference>
<dbReference type="GO" id="GO:0016491">
    <property type="term" value="F:oxidoreductase activity"/>
    <property type="evidence" value="ECO:0007669"/>
    <property type="project" value="UniProtKB-KW"/>
</dbReference>
<dbReference type="Gene3D" id="3.40.50.720">
    <property type="entry name" value="NAD(P)-binding Rossmann-like Domain"/>
    <property type="match status" value="2"/>
</dbReference>
<proteinExistence type="predicted"/>
<dbReference type="PRINTS" id="PR00081">
    <property type="entry name" value="GDHRDH"/>
</dbReference>
<dbReference type="Proteomes" id="UP000288716">
    <property type="component" value="Unassembled WGS sequence"/>
</dbReference>
<protein>
    <submittedName>
        <fullName evidence="3">Retinol dehydrogenase 12-like protein</fullName>
    </submittedName>
</protein>
<accession>A0A443SPQ3</accession>
<organism evidence="3 4">
    <name type="scientific">Leptotrombidium deliense</name>
    <dbReference type="NCBI Taxonomy" id="299467"/>
    <lineage>
        <taxon>Eukaryota</taxon>
        <taxon>Metazoa</taxon>
        <taxon>Ecdysozoa</taxon>
        <taxon>Arthropoda</taxon>
        <taxon>Chelicerata</taxon>
        <taxon>Arachnida</taxon>
        <taxon>Acari</taxon>
        <taxon>Acariformes</taxon>
        <taxon>Trombidiformes</taxon>
        <taxon>Prostigmata</taxon>
        <taxon>Anystina</taxon>
        <taxon>Parasitengona</taxon>
        <taxon>Trombiculoidea</taxon>
        <taxon>Trombiculidae</taxon>
        <taxon>Leptotrombidium</taxon>
    </lineage>
</organism>
<evidence type="ECO:0000313" key="4">
    <source>
        <dbReference type="Proteomes" id="UP000288716"/>
    </source>
</evidence>
<dbReference type="PANTHER" id="PTHR43157:SF31">
    <property type="entry name" value="PHOSPHATIDYLINOSITOL-GLYCAN BIOSYNTHESIS CLASS F PROTEIN"/>
    <property type="match status" value="1"/>
</dbReference>